<protein>
    <submittedName>
        <fullName evidence="1">Uncharacterized protein</fullName>
    </submittedName>
</protein>
<gene>
    <name evidence="1" type="ORF">CKAN_01732400</name>
</gene>
<comment type="caution">
    <text evidence="1">The sequence shown here is derived from an EMBL/GenBank/DDBJ whole genome shotgun (WGS) entry which is preliminary data.</text>
</comment>
<dbReference type="AlphaFoldDB" id="A0A443PC27"/>
<evidence type="ECO:0000313" key="1">
    <source>
        <dbReference type="EMBL" id="RWR88325.1"/>
    </source>
</evidence>
<name>A0A443PC27_9MAGN</name>
<evidence type="ECO:0000313" key="2">
    <source>
        <dbReference type="Proteomes" id="UP000283530"/>
    </source>
</evidence>
<organism evidence="1 2">
    <name type="scientific">Cinnamomum micranthum f. kanehirae</name>
    <dbReference type="NCBI Taxonomy" id="337451"/>
    <lineage>
        <taxon>Eukaryota</taxon>
        <taxon>Viridiplantae</taxon>
        <taxon>Streptophyta</taxon>
        <taxon>Embryophyta</taxon>
        <taxon>Tracheophyta</taxon>
        <taxon>Spermatophyta</taxon>
        <taxon>Magnoliopsida</taxon>
        <taxon>Magnoliidae</taxon>
        <taxon>Laurales</taxon>
        <taxon>Lauraceae</taxon>
        <taxon>Cinnamomum</taxon>
    </lineage>
</organism>
<sequence length="70" mass="7751">MSTKPKERRSPFCCKPASVKGIGLSRLNIDLLGSREKTSVISGINEAAKALLSTHIRKERHIRSSFIKSN</sequence>
<keyword evidence="2" id="KW-1185">Reference proteome</keyword>
<accession>A0A443PC27</accession>
<dbReference type="EMBL" id="QPKB01000007">
    <property type="protein sequence ID" value="RWR88325.1"/>
    <property type="molecule type" value="Genomic_DNA"/>
</dbReference>
<reference evidence="1 2" key="1">
    <citation type="journal article" date="2019" name="Nat. Plants">
        <title>Stout camphor tree genome fills gaps in understanding of flowering plant genome evolution.</title>
        <authorList>
            <person name="Chaw S.M."/>
            <person name="Liu Y.C."/>
            <person name="Wu Y.W."/>
            <person name="Wang H.Y."/>
            <person name="Lin C.I."/>
            <person name="Wu C.S."/>
            <person name="Ke H.M."/>
            <person name="Chang L.Y."/>
            <person name="Hsu C.Y."/>
            <person name="Yang H.T."/>
            <person name="Sudianto E."/>
            <person name="Hsu M.H."/>
            <person name="Wu K.P."/>
            <person name="Wang L.N."/>
            <person name="Leebens-Mack J.H."/>
            <person name="Tsai I.J."/>
        </authorList>
    </citation>
    <scope>NUCLEOTIDE SEQUENCE [LARGE SCALE GENOMIC DNA]</scope>
    <source>
        <strain evidence="2">cv. Chaw 1501</strain>
        <tissue evidence="1">Young leaves</tissue>
    </source>
</reference>
<dbReference type="Proteomes" id="UP000283530">
    <property type="component" value="Unassembled WGS sequence"/>
</dbReference>
<proteinExistence type="predicted"/>